<evidence type="ECO:0000313" key="3">
    <source>
        <dbReference type="Proteomes" id="UP001586593"/>
    </source>
</evidence>
<evidence type="ECO:0000313" key="2">
    <source>
        <dbReference type="EMBL" id="KAL1845186.1"/>
    </source>
</evidence>
<accession>A0ABR3VU90</accession>
<proteinExistence type="predicted"/>
<dbReference type="Proteomes" id="UP001586593">
    <property type="component" value="Unassembled WGS sequence"/>
</dbReference>
<protein>
    <submittedName>
        <fullName evidence="2">Uncharacterized protein</fullName>
    </submittedName>
</protein>
<gene>
    <name evidence="2" type="ORF">VTK73DRAFT_962</name>
</gene>
<reference evidence="2 3" key="1">
    <citation type="journal article" date="2024" name="Commun. Biol.">
        <title>Comparative genomic analysis of thermophilic fungi reveals convergent evolutionary adaptations and gene losses.</title>
        <authorList>
            <person name="Steindorff A.S."/>
            <person name="Aguilar-Pontes M.V."/>
            <person name="Robinson A.J."/>
            <person name="Andreopoulos B."/>
            <person name="LaButti K."/>
            <person name="Kuo A."/>
            <person name="Mondo S."/>
            <person name="Riley R."/>
            <person name="Otillar R."/>
            <person name="Haridas S."/>
            <person name="Lipzen A."/>
            <person name="Grimwood J."/>
            <person name="Schmutz J."/>
            <person name="Clum A."/>
            <person name="Reid I.D."/>
            <person name="Moisan M.C."/>
            <person name="Butler G."/>
            <person name="Nguyen T.T.M."/>
            <person name="Dewar K."/>
            <person name="Conant G."/>
            <person name="Drula E."/>
            <person name="Henrissat B."/>
            <person name="Hansel C."/>
            <person name="Singer S."/>
            <person name="Hutchinson M.I."/>
            <person name="de Vries R.P."/>
            <person name="Natvig D.O."/>
            <person name="Powell A.J."/>
            <person name="Tsang A."/>
            <person name="Grigoriev I.V."/>
        </authorList>
    </citation>
    <scope>NUCLEOTIDE SEQUENCE [LARGE SCALE GENOMIC DNA]</scope>
    <source>
        <strain evidence="2 3">ATCC 24622</strain>
    </source>
</reference>
<evidence type="ECO:0000256" key="1">
    <source>
        <dbReference type="SAM" id="SignalP"/>
    </source>
</evidence>
<keyword evidence="1" id="KW-0732">Signal</keyword>
<feature type="chain" id="PRO_5047011760" evidence="1">
    <location>
        <begin position="17"/>
        <end position="77"/>
    </location>
</feature>
<keyword evidence="3" id="KW-1185">Reference proteome</keyword>
<name>A0ABR3VU90_9PEZI</name>
<sequence>MRFFYVLSAAAAIASAAPSAGVDELAEADGALSPHACLPASCQSFGAAVLLWRLRILVSGLWDQVHLLRRHVWEPWE</sequence>
<feature type="signal peptide" evidence="1">
    <location>
        <begin position="1"/>
        <end position="16"/>
    </location>
</feature>
<organism evidence="2 3">
    <name type="scientific">Phialemonium thermophilum</name>
    <dbReference type="NCBI Taxonomy" id="223376"/>
    <lineage>
        <taxon>Eukaryota</taxon>
        <taxon>Fungi</taxon>
        <taxon>Dikarya</taxon>
        <taxon>Ascomycota</taxon>
        <taxon>Pezizomycotina</taxon>
        <taxon>Sordariomycetes</taxon>
        <taxon>Sordariomycetidae</taxon>
        <taxon>Cephalothecales</taxon>
        <taxon>Cephalothecaceae</taxon>
        <taxon>Phialemonium</taxon>
    </lineage>
</organism>
<comment type="caution">
    <text evidence="2">The sequence shown here is derived from an EMBL/GenBank/DDBJ whole genome shotgun (WGS) entry which is preliminary data.</text>
</comment>
<dbReference type="EMBL" id="JAZHXJ010001210">
    <property type="protein sequence ID" value="KAL1845186.1"/>
    <property type="molecule type" value="Genomic_DNA"/>
</dbReference>